<gene>
    <name evidence="2" type="ORF">SAMN04488691_106210</name>
</gene>
<feature type="compositionally biased region" description="Basic and acidic residues" evidence="1">
    <location>
        <begin position="1"/>
        <end position="16"/>
    </location>
</feature>
<protein>
    <submittedName>
        <fullName evidence="2">Uncharacterized protein</fullName>
    </submittedName>
</protein>
<dbReference type="EMBL" id="FOAD01000006">
    <property type="protein sequence ID" value="SEL64983.1"/>
    <property type="molecule type" value="Genomic_DNA"/>
</dbReference>
<evidence type="ECO:0000256" key="1">
    <source>
        <dbReference type="SAM" id="MobiDB-lite"/>
    </source>
</evidence>
<dbReference type="Proteomes" id="UP000183894">
    <property type="component" value="Unassembled WGS sequence"/>
</dbReference>
<sequence length="47" mass="5285">MAHKPREENHDDEGRGEFVPQEVLDGIEGFVEGRVSSKEDIASVLKF</sequence>
<name>A0A1H7RXL8_HALLR</name>
<reference evidence="2 3" key="1">
    <citation type="submission" date="2016-10" db="EMBL/GenBank/DDBJ databases">
        <authorList>
            <person name="de Groot N.N."/>
        </authorList>
    </citation>
    <scope>NUCLEOTIDE SEQUENCE [LARGE SCALE GENOMIC DNA]</scope>
    <source>
        <strain evidence="2 3">CDM_5</strain>
    </source>
</reference>
<evidence type="ECO:0000313" key="2">
    <source>
        <dbReference type="EMBL" id="SEL64983.1"/>
    </source>
</evidence>
<dbReference type="RefSeq" id="WP_170836927.1">
    <property type="nucleotide sequence ID" value="NZ_FOAD01000006.1"/>
</dbReference>
<evidence type="ECO:0000313" key="3">
    <source>
        <dbReference type="Proteomes" id="UP000183894"/>
    </source>
</evidence>
<organism evidence="2 3">
    <name type="scientific">Haloferax larsenii</name>
    <dbReference type="NCBI Taxonomy" id="302484"/>
    <lineage>
        <taxon>Archaea</taxon>
        <taxon>Methanobacteriati</taxon>
        <taxon>Methanobacteriota</taxon>
        <taxon>Stenosarchaea group</taxon>
        <taxon>Halobacteria</taxon>
        <taxon>Halobacteriales</taxon>
        <taxon>Haloferacaceae</taxon>
        <taxon>Haloferax</taxon>
    </lineage>
</organism>
<accession>A0A1H7RXL8</accession>
<proteinExistence type="predicted"/>
<dbReference type="AlphaFoldDB" id="A0A1H7RXL8"/>
<feature type="region of interest" description="Disordered" evidence="1">
    <location>
        <begin position="1"/>
        <end position="20"/>
    </location>
</feature>